<keyword evidence="3" id="KW-1185">Reference proteome</keyword>
<comment type="caution">
    <text evidence="2">The sequence shown here is derived from an EMBL/GenBank/DDBJ whole genome shotgun (WGS) entry which is preliminary data.</text>
</comment>
<dbReference type="GeneID" id="68297723"/>
<accession>A0A9P3FLG0</accession>
<keyword evidence="1" id="KW-0732">Signal</keyword>
<dbReference type="InterPro" id="IPR052820">
    <property type="entry name" value="PhiA_domain"/>
</dbReference>
<evidence type="ECO:0000313" key="2">
    <source>
        <dbReference type="EMBL" id="GIZ49109.1"/>
    </source>
</evidence>
<dbReference type="AlphaFoldDB" id="A0A9P3FLG0"/>
<evidence type="ECO:0000256" key="1">
    <source>
        <dbReference type="SAM" id="SignalP"/>
    </source>
</evidence>
<dbReference type="EMBL" id="BOLY01000008">
    <property type="protein sequence ID" value="GIZ49109.1"/>
    <property type="molecule type" value="Genomic_DNA"/>
</dbReference>
<sequence>MYSALAIAFATLAAATPAPQKGSSPEDPLRVTATALKTGSQIDGQSINADLGSFYIGGRPTGTLPPPAGDTTEYATNNTIFTYVNSEGGLGLSVAVPGGQRVYVDSGDEANGYPAGVLSYTEAETNKTLGGPPLFEGFSNYYDGIMKFEGQDWIACPVDSKGQVLSVWAASRISPSVDRDRCMDFQFKIHEPFDGPQLAWAYKFNPGP</sequence>
<dbReference type="PANTHER" id="PTHR42047">
    <property type="entry name" value="PROTEIN, PUTATIVE (AFU_ORTHOLOGUE AFUA_6G03560)-RELATED"/>
    <property type="match status" value="1"/>
</dbReference>
<dbReference type="OrthoDB" id="5430620at2759"/>
<feature type="signal peptide" evidence="1">
    <location>
        <begin position="1"/>
        <end position="15"/>
    </location>
</feature>
<proteinExistence type="predicted"/>
<evidence type="ECO:0000313" key="3">
    <source>
        <dbReference type="Proteomes" id="UP000825890"/>
    </source>
</evidence>
<gene>
    <name evidence="2" type="ORF">CKM354_001214800</name>
</gene>
<reference evidence="2 3" key="1">
    <citation type="submission" date="2021-01" db="EMBL/GenBank/DDBJ databases">
        <title>Cercospora kikuchii MAFF 305040 whole genome shotgun sequence.</title>
        <authorList>
            <person name="Kashiwa T."/>
            <person name="Suzuki T."/>
        </authorList>
    </citation>
    <scope>NUCLEOTIDE SEQUENCE [LARGE SCALE GENOMIC DNA]</scope>
    <source>
        <strain evidence="2 3">MAFF 305040</strain>
    </source>
</reference>
<dbReference type="PANTHER" id="PTHR42047:SF1">
    <property type="entry name" value="PROTEIN, PUTATIVE (AFU_ORTHOLOGUE AFUA_6G03560)-RELATED"/>
    <property type="match status" value="1"/>
</dbReference>
<protein>
    <recommendedName>
        <fullName evidence="4">Cell wall protein PhiA</fullName>
    </recommendedName>
</protein>
<dbReference type="Proteomes" id="UP000825890">
    <property type="component" value="Unassembled WGS sequence"/>
</dbReference>
<name>A0A9P3FLG0_9PEZI</name>
<feature type="chain" id="PRO_5040466972" description="Cell wall protein PhiA" evidence="1">
    <location>
        <begin position="16"/>
        <end position="208"/>
    </location>
</feature>
<organism evidence="2 3">
    <name type="scientific">Cercospora kikuchii</name>
    <dbReference type="NCBI Taxonomy" id="84275"/>
    <lineage>
        <taxon>Eukaryota</taxon>
        <taxon>Fungi</taxon>
        <taxon>Dikarya</taxon>
        <taxon>Ascomycota</taxon>
        <taxon>Pezizomycotina</taxon>
        <taxon>Dothideomycetes</taxon>
        <taxon>Dothideomycetidae</taxon>
        <taxon>Mycosphaerellales</taxon>
        <taxon>Mycosphaerellaceae</taxon>
        <taxon>Cercospora</taxon>
    </lineage>
</organism>
<evidence type="ECO:0008006" key="4">
    <source>
        <dbReference type="Google" id="ProtNLM"/>
    </source>
</evidence>
<dbReference type="RefSeq" id="XP_044663596.1">
    <property type="nucleotide sequence ID" value="XM_044807661.1"/>
</dbReference>